<gene>
    <name evidence="3" type="ORF">K1W69_05410</name>
</gene>
<organism evidence="3 4">
    <name type="scientific">Flavimaribacter sediminis</name>
    <dbReference type="NCBI Taxonomy" id="2865987"/>
    <lineage>
        <taxon>Bacteria</taxon>
        <taxon>Pseudomonadati</taxon>
        <taxon>Pseudomonadota</taxon>
        <taxon>Alphaproteobacteria</taxon>
        <taxon>Hyphomicrobiales</taxon>
        <taxon>Rhizobiaceae</taxon>
        <taxon>Flavimaribacter</taxon>
    </lineage>
</organism>
<dbReference type="SUPFAM" id="SSF51556">
    <property type="entry name" value="Metallo-dependent hydrolases"/>
    <property type="match status" value="1"/>
</dbReference>
<evidence type="ECO:0000313" key="3">
    <source>
        <dbReference type="EMBL" id="MBW8636621.1"/>
    </source>
</evidence>
<dbReference type="EMBL" id="JAICBX010000001">
    <property type="protein sequence ID" value="MBW8636621.1"/>
    <property type="molecule type" value="Genomic_DNA"/>
</dbReference>
<evidence type="ECO:0000313" key="4">
    <source>
        <dbReference type="Proteomes" id="UP001196509"/>
    </source>
</evidence>
<dbReference type="InterPro" id="IPR006680">
    <property type="entry name" value="Amidohydro-rel"/>
</dbReference>
<comment type="caution">
    <text evidence="3">The sequence shown here is derived from an EMBL/GenBank/DDBJ whole genome shotgun (WGS) entry which is preliminary data.</text>
</comment>
<feature type="domain" description="Amidohydrolase-related" evidence="2">
    <location>
        <begin position="69"/>
        <end position="282"/>
    </location>
</feature>
<dbReference type="AlphaFoldDB" id="A0AAE3D0D6"/>
<dbReference type="InterPro" id="IPR032465">
    <property type="entry name" value="ACMSD"/>
</dbReference>
<dbReference type="GO" id="GO:0016787">
    <property type="term" value="F:hydrolase activity"/>
    <property type="evidence" value="ECO:0007669"/>
    <property type="project" value="InterPro"/>
</dbReference>
<dbReference type="PANTHER" id="PTHR21240">
    <property type="entry name" value="2-AMINO-3-CARBOXYLMUCONATE-6-SEMIALDEHYDE DECARBOXYLASE"/>
    <property type="match status" value="1"/>
</dbReference>
<evidence type="ECO:0000256" key="1">
    <source>
        <dbReference type="ARBA" id="ARBA00023239"/>
    </source>
</evidence>
<dbReference type="Pfam" id="PF04909">
    <property type="entry name" value="Amidohydro_2"/>
    <property type="match status" value="1"/>
</dbReference>
<dbReference type="InterPro" id="IPR032466">
    <property type="entry name" value="Metal_Hydrolase"/>
</dbReference>
<evidence type="ECO:0000259" key="2">
    <source>
        <dbReference type="Pfam" id="PF04909"/>
    </source>
</evidence>
<accession>A0AAE3D0D6</accession>
<dbReference type="Gene3D" id="3.20.20.140">
    <property type="entry name" value="Metal-dependent hydrolases"/>
    <property type="match status" value="1"/>
</dbReference>
<reference evidence="3" key="1">
    <citation type="submission" date="2021-08" db="EMBL/GenBank/DDBJ databases">
        <title>Hoeflea bacterium WL0058 sp. nov., isolated from the sediment.</title>
        <authorList>
            <person name="Wang L."/>
            <person name="Zhang D."/>
        </authorList>
    </citation>
    <scope>NUCLEOTIDE SEQUENCE</scope>
    <source>
        <strain evidence="3">WL0058</strain>
    </source>
</reference>
<proteinExistence type="predicted"/>
<dbReference type="PANTHER" id="PTHR21240:SF19">
    <property type="entry name" value="CATALYTIC_ HYDROLASE"/>
    <property type="match status" value="1"/>
</dbReference>
<keyword evidence="1" id="KW-0456">Lyase</keyword>
<protein>
    <submittedName>
        <fullName evidence="3">Amidohydrolase family protein</fullName>
    </submittedName>
</protein>
<dbReference type="Proteomes" id="UP001196509">
    <property type="component" value="Unassembled WGS sequence"/>
</dbReference>
<name>A0AAE3D0D6_9HYPH</name>
<sequence length="314" mass="35884">MGAIDIVCNLFTPQEVAEGRTGIDESFKQQVRMSPEMRGGVTIDDYLAKMDRADIDRALLIAVRAGDMAVRGSFEITYERVAEVCRAKPDRFSGLAGVDPFRGMQGIYDLERGVKELGFVGAHLYPHWFGLAPNDRRYYPYYSKCCELDIPIMMQVGHNLIYSRERRLPSVGRPITLDEVAIDFPELKLIGIHIGIPWTDEMISMAWKHENIFIGVDAYAPKHWPSQLVHYLNTYGREKVLFGTDWPVIDPERAVKEVDALNLRPESKDLLMRENALRIFRLPESGKPQQQSKPDAPDDIIERQFRAGIRMTRS</sequence>
<dbReference type="RefSeq" id="WP_220227286.1">
    <property type="nucleotide sequence ID" value="NZ_JAICBX010000001.1"/>
</dbReference>
<keyword evidence="4" id="KW-1185">Reference proteome</keyword>
<dbReference type="GO" id="GO:0016831">
    <property type="term" value="F:carboxy-lyase activity"/>
    <property type="evidence" value="ECO:0007669"/>
    <property type="project" value="InterPro"/>
</dbReference>